<dbReference type="InterPro" id="IPR036388">
    <property type="entry name" value="WH-like_DNA-bd_sf"/>
</dbReference>
<evidence type="ECO:0000256" key="6">
    <source>
        <dbReference type="ARBA" id="ARBA00023242"/>
    </source>
</evidence>
<keyword evidence="3" id="KW-0805">Transcription regulation</keyword>
<sequence length="613" mass="65927">MASDHQMAVARTGRSLPPATLSKSTRQVVPAFLQKLYEMVNDPKNSDLIRWSDAGDSFFVLDHERFAHDVLGRWFKHRNFSSFVRQLNMYGFHKIPHLQQGVLKSDTETEYWNFAHANFHRGQPDLLCLIQRKKTANQSISDDISMDIPTASNATTTPQGQVLDVQAIVSGISAIKRHQTTISAELNELKRSNQLLWQDAMAARAKHQKQQDTINRIVKFLAGFHVPRRQARLMIEDAKRDGKNIVEMDDLETFPSAGTPITIVTAPSPAPSDSTTTTAEPTPAPRDQTPASPVQNPEPQTPQPDPSSGIDVRSVTPTRLNPAPMYDFDQLSPPPTPPVPSSSSLSNTNTLTHYSPAPFDFSTLTNPSNNGAFAPSLQLPPPSEGLIAFNPYDHLSSERMERSWQATEDIDKDVNALNSSIHQLIQTFGLDPTLVGTGDHTAEPPIVPTSVNEHGIEYPPTSTATGLAGNASDPSNTTDFDFDSFFFNNDAGGDGNMMDYTADAASTAFLDEVPSPAHSASAVSPMMGLRGLSPEVSTSGAGAAATGGNSRKRKSDVSELDFGGGGGLGLGLGGVRPSTLLQPDVGAAVSGILQEGGELSAGVGSKAKRRKEK</sequence>
<comment type="caution">
    <text evidence="11">The sequence shown here is derived from an EMBL/GenBank/DDBJ whole genome shotgun (WGS) entry which is preliminary data.</text>
</comment>
<dbReference type="Gene3D" id="1.10.10.10">
    <property type="entry name" value="Winged helix-like DNA-binding domain superfamily/Winged helix DNA-binding domain"/>
    <property type="match status" value="1"/>
</dbReference>
<evidence type="ECO:0000256" key="2">
    <source>
        <dbReference type="ARBA" id="ARBA00006403"/>
    </source>
</evidence>
<evidence type="ECO:0000313" key="11">
    <source>
        <dbReference type="EMBL" id="KAJ2934986.1"/>
    </source>
</evidence>
<dbReference type="PROSITE" id="PS00434">
    <property type="entry name" value="HSF_DOMAIN"/>
    <property type="match status" value="1"/>
</dbReference>
<keyword evidence="5" id="KW-0804">Transcription</keyword>
<dbReference type="PRINTS" id="PR00056">
    <property type="entry name" value="HSFDOMAIN"/>
</dbReference>
<dbReference type="SUPFAM" id="SSF46785">
    <property type="entry name" value="Winged helix' DNA-binding domain"/>
    <property type="match status" value="1"/>
</dbReference>
<keyword evidence="4" id="KW-0238">DNA-binding</keyword>
<comment type="subunit">
    <text evidence="7">Homotrimer. Homotrimerization increases the affinity of HSF1 to DNA. Interacts with transcriptional coregulator SSA1 on chromatin.</text>
</comment>
<dbReference type="GO" id="GO:0043565">
    <property type="term" value="F:sequence-specific DNA binding"/>
    <property type="evidence" value="ECO:0007669"/>
    <property type="project" value="InterPro"/>
</dbReference>
<feature type="domain" description="HSF-type DNA-binding" evidence="10">
    <location>
        <begin position="71"/>
        <end position="95"/>
    </location>
</feature>
<dbReference type="FunFam" id="1.10.10.10:FF:000027">
    <property type="entry name" value="Heat shock transcription factor 1"/>
    <property type="match status" value="1"/>
</dbReference>
<dbReference type="InterPro" id="IPR000232">
    <property type="entry name" value="HSF_DNA-bd"/>
</dbReference>
<keyword evidence="6" id="KW-0539">Nucleus</keyword>
<dbReference type="PANTHER" id="PTHR10015:SF427">
    <property type="entry name" value="HEAT SHOCK FACTOR PROTEIN"/>
    <property type="match status" value="1"/>
</dbReference>
<dbReference type="InterPro" id="IPR036390">
    <property type="entry name" value="WH_DNA-bd_sf"/>
</dbReference>
<dbReference type="OrthoDB" id="60033at2759"/>
<protein>
    <recommendedName>
        <fullName evidence="10">HSF-type DNA-binding domain-containing protein</fullName>
    </recommendedName>
</protein>
<keyword evidence="12" id="KW-1185">Reference proteome</keyword>
<evidence type="ECO:0000256" key="3">
    <source>
        <dbReference type="ARBA" id="ARBA00023015"/>
    </source>
</evidence>
<feature type="compositionally biased region" description="Low complexity" evidence="9">
    <location>
        <begin position="537"/>
        <end position="548"/>
    </location>
</feature>
<organism evidence="11 12">
    <name type="scientific">Candolleomyces eurysporus</name>
    <dbReference type="NCBI Taxonomy" id="2828524"/>
    <lineage>
        <taxon>Eukaryota</taxon>
        <taxon>Fungi</taxon>
        <taxon>Dikarya</taxon>
        <taxon>Basidiomycota</taxon>
        <taxon>Agaricomycotina</taxon>
        <taxon>Agaricomycetes</taxon>
        <taxon>Agaricomycetidae</taxon>
        <taxon>Agaricales</taxon>
        <taxon>Agaricineae</taxon>
        <taxon>Psathyrellaceae</taxon>
        <taxon>Candolleomyces</taxon>
    </lineage>
</organism>
<dbReference type="SMART" id="SM00415">
    <property type="entry name" value="HSF"/>
    <property type="match status" value="1"/>
</dbReference>
<dbReference type="AlphaFoldDB" id="A0A9W8MLE4"/>
<feature type="compositionally biased region" description="Low complexity" evidence="9">
    <location>
        <begin position="265"/>
        <end position="281"/>
    </location>
</feature>
<feature type="region of interest" description="Disordered" evidence="9">
    <location>
        <begin position="250"/>
        <end position="351"/>
    </location>
</feature>
<evidence type="ECO:0000256" key="1">
    <source>
        <dbReference type="ARBA" id="ARBA00004123"/>
    </source>
</evidence>
<comment type="subcellular location">
    <subcellularLocation>
        <location evidence="1">Nucleus</location>
    </subcellularLocation>
</comment>
<dbReference type="Proteomes" id="UP001140091">
    <property type="component" value="Unassembled WGS sequence"/>
</dbReference>
<evidence type="ECO:0000259" key="10">
    <source>
        <dbReference type="PROSITE" id="PS00434"/>
    </source>
</evidence>
<dbReference type="GO" id="GO:0003700">
    <property type="term" value="F:DNA-binding transcription factor activity"/>
    <property type="evidence" value="ECO:0007669"/>
    <property type="project" value="InterPro"/>
</dbReference>
<proteinExistence type="inferred from homology"/>
<feature type="region of interest" description="Disordered" evidence="9">
    <location>
        <begin position="1"/>
        <end position="22"/>
    </location>
</feature>
<reference evidence="11" key="1">
    <citation type="submission" date="2022-06" db="EMBL/GenBank/DDBJ databases">
        <title>Genome Sequence of Candolleomyces eurysporus.</title>
        <authorList>
            <person name="Buettner E."/>
        </authorList>
    </citation>
    <scope>NUCLEOTIDE SEQUENCE</scope>
    <source>
        <strain evidence="11">VTCC 930004</strain>
    </source>
</reference>
<dbReference type="EMBL" id="JANBPK010000707">
    <property type="protein sequence ID" value="KAJ2934986.1"/>
    <property type="molecule type" value="Genomic_DNA"/>
</dbReference>
<feature type="region of interest" description="Disordered" evidence="9">
    <location>
        <begin position="534"/>
        <end position="560"/>
    </location>
</feature>
<evidence type="ECO:0000313" key="12">
    <source>
        <dbReference type="Proteomes" id="UP001140091"/>
    </source>
</evidence>
<evidence type="ECO:0000256" key="5">
    <source>
        <dbReference type="ARBA" id="ARBA00023163"/>
    </source>
</evidence>
<dbReference type="Pfam" id="PF00447">
    <property type="entry name" value="HSF_DNA-bind"/>
    <property type="match status" value="1"/>
</dbReference>
<evidence type="ECO:0000256" key="8">
    <source>
        <dbReference type="RuleBase" id="RU004020"/>
    </source>
</evidence>
<comment type="similarity">
    <text evidence="2 8">Belongs to the HSF family.</text>
</comment>
<feature type="non-terminal residue" evidence="11">
    <location>
        <position position="1"/>
    </location>
</feature>
<dbReference type="GO" id="GO:0005634">
    <property type="term" value="C:nucleus"/>
    <property type="evidence" value="ECO:0007669"/>
    <property type="project" value="UniProtKB-SubCell"/>
</dbReference>
<evidence type="ECO:0000256" key="4">
    <source>
        <dbReference type="ARBA" id="ARBA00023125"/>
    </source>
</evidence>
<evidence type="ECO:0000256" key="9">
    <source>
        <dbReference type="SAM" id="MobiDB-lite"/>
    </source>
</evidence>
<name>A0A9W8MLE4_9AGAR</name>
<feature type="compositionally biased region" description="Low complexity" evidence="9">
    <location>
        <begin position="341"/>
        <end position="351"/>
    </location>
</feature>
<dbReference type="PANTHER" id="PTHR10015">
    <property type="entry name" value="HEAT SHOCK TRANSCRIPTION FACTOR"/>
    <property type="match status" value="1"/>
</dbReference>
<feature type="compositionally biased region" description="Polar residues" evidence="9">
    <location>
        <begin position="289"/>
        <end position="298"/>
    </location>
</feature>
<gene>
    <name evidence="11" type="ORF">H1R20_g2088</name>
</gene>
<evidence type="ECO:0000256" key="7">
    <source>
        <dbReference type="ARBA" id="ARBA00062171"/>
    </source>
</evidence>
<accession>A0A9W8MLE4</accession>